<reference evidence="1 2" key="1">
    <citation type="journal article" date="2006" name="Science">
        <title>Phytophthora genome sequences uncover evolutionary origins and mechanisms of pathogenesis.</title>
        <authorList>
            <person name="Tyler B.M."/>
            <person name="Tripathy S."/>
            <person name="Zhang X."/>
            <person name="Dehal P."/>
            <person name="Jiang R.H."/>
            <person name="Aerts A."/>
            <person name="Arredondo F.D."/>
            <person name="Baxter L."/>
            <person name="Bensasson D."/>
            <person name="Beynon J.L."/>
            <person name="Chapman J."/>
            <person name="Damasceno C.M."/>
            <person name="Dorrance A.E."/>
            <person name="Dou D."/>
            <person name="Dickerman A.W."/>
            <person name="Dubchak I.L."/>
            <person name="Garbelotto M."/>
            <person name="Gijzen M."/>
            <person name="Gordon S.G."/>
            <person name="Govers F."/>
            <person name="Grunwald N.J."/>
            <person name="Huang W."/>
            <person name="Ivors K.L."/>
            <person name="Jones R.W."/>
            <person name="Kamoun S."/>
            <person name="Krampis K."/>
            <person name="Lamour K.H."/>
            <person name="Lee M.K."/>
            <person name="McDonald W.H."/>
            <person name="Medina M."/>
            <person name="Meijer H.J."/>
            <person name="Nordberg E.K."/>
            <person name="Maclean D.J."/>
            <person name="Ospina-Giraldo M.D."/>
            <person name="Morris P.F."/>
            <person name="Phuntumart V."/>
            <person name="Putnam N.H."/>
            <person name="Rash S."/>
            <person name="Rose J.K."/>
            <person name="Sakihama Y."/>
            <person name="Salamov A.A."/>
            <person name="Savidor A."/>
            <person name="Scheuring C.F."/>
            <person name="Smith B.M."/>
            <person name="Sobral B.W."/>
            <person name="Terry A."/>
            <person name="Torto-Alalibo T.A."/>
            <person name="Win J."/>
            <person name="Xu Z."/>
            <person name="Zhang H."/>
            <person name="Grigoriev I.V."/>
            <person name="Rokhsar D.S."/>
            <person name="Boore J.L."/>
        </authorList>
    </citation>
    <scope>NUCLEOTIDE SEQUENCE [LARGE SCALE GENOMIC DNA]</scope>
    <source>
        <strain evidence="1 2">P6497</strain>
    </source>
</reference>
<gene>
    <name evidence="1" type="ORF">PHYSODRAFT_497127</name>
</gene>
<dbReference type="PANTHER" id="PTHR33324">
    <property type="entry name" value="EXPRESSED PROTEIN"/>
    <property type="match status" value="1"/>
</dbReference>
<keyword evidence="2" id="KW-1185">Reference proteome</keyword>
<name>G4Z5C5_PHYSP</name>
<dbReference type="KEGG" id="psoj:PHYSODRAFT_497127"/>
<feature type="non-terminal residue" evidence="1">
    <location>
        <position position="79"/>
    </location>
</feature>
<proteinExistence type="predicted"/>
<accession>G4Z5C5</accession>
<dbReference type="PANTHER" id="PTHR33324:SF2">
    <property type="entry name" value="MYB_SANT-LIKE DNA-BINDING DOMAIN-CONTAINING PROTEIN"/>
    <property type="match status" value="1"/>
</dbReference>
<dbReference type="Proteomes" id="UP000002640">
    <property type="component" value="Unassembled WGS sequence"/>
</dbReference>
<organism evidence="1 2">
    <name type="scientific">Phytophthora sojae (strain P6497)</name>
    <name type="common">Soybean stem and root rot agent</name>
    <name type="synonym">Phytophthora megasperma f. sp. glycines</name>
    <dbReference type="NCBI Taxonomy" id="1094619"/>
    <lineage>
        <taxon>Eukaryota</taxon>
        <taxon>Sar</taxon>
        <taxon>Stramenopiles</taxon>
        <taxon>Oomycota</taxon>
        <taxon>Peronosporomycetes</taxon>
        <taxon>Peronosporales</taxon>
        <taxon>Peronosporaceae</taxon>
        <taxon>Phytophthora</taxon>
    </lineage>
</organism>
<dbReference type="GeneID" id="20657402"/>
<dbReference type="EMBL" id="JH159153">
    <property type="protein sequence ID" value="EGZ20910.1"/>
    <property type="molecule type" value="Genomic_DNA"/>
</dbReference>
<evidence type="ECO:0000313" key="2">
    <source>
        <dbReference type="Proteomes" id="UP000002640"/>
    </source>
</evidence>
<dbReference type="AlphaFoldDB" id="G4Z5C5"/>
<dbReference type="RefSeq" id="XP_009523627.1">
    <property type="nucleotide sequence ID" value="XM_009525332.1"/>
</dbReference>
<dbReference type="InParanoid" id="G4Z5C5"/>
<sequence length="79" mass="9171">MKQRSWDADGVDGGPSSMEVLLEWLSTSRNAARWRRSAGKADGSRAEMTHEIYDMLRSYDIDHRTPCSVRSRLWTLERQ</sequence>
<protein>
    <submittedName>
        <fullName evidence="1">Uncharacterized protein</fullName>
    </submittedName>
</protein>
<evidence type="ECO:0000313" key="1">
    <source>
        <dbReference type="EMBL" id="EGZ20910.1"/>
    </source>
</evidence>